<evidence type="ECO:0000259" key="1">
    <source>
        <dbReference type="PROSITE" id="PS50181"/>
    </source>
</evidence>
<dbReference type="PANTHER" id="PTHR31639">
    <property type="entry name" value="F-BOX PROTEIN-LIKE"/>
    <property type="match status" value="1"/>
</dbReference>
<dbReference type="InterPro" id="IPR036047">
    <property type="entry name" value="F-box-like_dom_sf"/>
</dbReference>
<dbReference type="PANTHER" id="PTHR31639:SF93">
    <property type="entry name" value="F-BOX_FBD_LRR PROTEIN"/>
    <property type="match status" value="1"/>
</dbReference>
<name>A0A218W4S4_PUNGR</name>
<evidence type="ECO:0000313" key="3">
    <source>
        <dbReference type="Proteomes" id="UP000197138"/>
    </source>
</evidence>
<sequence length="149" mass="17499">MEEEQDRISDLPGHVMDQILSYLHIDEEVRTSILSSKWRYKWATVPVLSFDTFLRDITGHTPVEIINRVLLSHAGPIRKFEICHQDKTNDDNGCDVDRWILHLSRRSFEELTLCFFRCDPYKIPTHLFGMQDLVKLDLLYCSMSLPPSF</sequence>
<dbReference type="InterPro" id="IPR001810">
    <property type="entry name" value="F-box_dom"/>
</dbReference>
<accession>A0A218W4S4</accession>
<dbReference type="AlphaFoldDB" id="A0A218W4S4"/>
<evidence type="ECO:0000313" key="2">
    <source>
        <dbReference type="EMBL" id="OWM67636.1"/>
    </source>
</evidence>
<proteinExistence type="predicted"/>
<dbReference type="EMBL" id="MTKT01005379">
    <property type="protein sequence ID" value="OWM67636.1"/>
    <property type="molecule type" value="Genomic_DNA"/>
</dbReference>
<gene>
    <name evidence="2" type="ORF">CDL15_Pgr024721</name>
</gene>
<protein>
    <recommendedName>
        <fullName evidence="1">F-box domain-containing protein</fullName>
    </recommendedName>
</protein>
<dbReference type="PROSITE" id="PS50181">
    <property type="entry name" value="FBOX"/>
    <property type="match status" value="1"/>
</dbReference>
<reference evidence="3" key="1">
    <citation type="journal article" date="2017" name="Plant J.">
        <title>The pomegranate (Punica granatum L.) genome and the genomics of punicalagin biosynthesis.</title>
        <authorList>
            <person name="Qin G."/>
            <person name="Xu C."/>
            <person name="Ming R."/>
            <person name="Tang H."/>
            <person name="Guyot R."/>
            <person name="Kramer E.M."/>
            <person name="Hu Y."/>
            <person name="Yi X."/>
            <person name="Qi Y."/>
            <person name="Xu X."/>
            <person name="Gao Z."/>
            <person name="Pan H."/>
            <person name="Jian J."/>
            <person name="Tian Y."/>
            <person name="Yue Z."/>
            <person name="Xu Y."/>
        </authorList>
    </citation>
    <scope>NUCLEOTIDE SEQUENCE [LARGE SCALE GENOMIC DNA]</scope>
    <source>
        <strain evidence="3">cv. Dabenzi</strain>
    </source>
</reference>
<comment type="caution">
    <text evidence="2">The sequence shown here is derived from an EMBL/GenBank/DDBJ whole genome shotgun (WGS) entry which is preliminary data.</text>
</comment>
<dbReference type="SUPFAM" id="SSF81383">
    <property type="entry name" value="F-box domain"/>
    <property type="match status" value="1"/>
</dbReference>
<dbReference type="Proteomes" id="UP000197138">
    <property type="component" value="Unassembled WGS sequence"/>
</dbReference>
<feature type="domain" description="F-box" evidence="1">
    <location>
        <begin position="5"/>
        <end position="57"/>
    </location>
</feature>
<organism evidence="2 3">
    <name type="scientific">Punica granatum</name>
    <name type="common">Pomegranate</name>
    <dbReference type="NCBI Taxonomy" id="22663"/>
    <lineage>
        <taxon>Eukaryota</taxon>
        <taxon>Viridiplantae</taxon>
        <taxon>Streptophyta</taxon>
        <taxon>Embryophyta</taxon>
        <taxon>Tracheophyta</taxon>
        <taxon>Spermatophyta</taxon>
        <taxon>Magnoliopsida</taxon>
        <taxon>eudicotyledons</taxon>
        <taxon>Gunneridae</taxon>
        <taxon>Pentapetalae</taxon>
        <taxon>rosids</taxon>
        <taxon>malvids</taxon>
        <taxon>Myrtales</taxon>
        <taxon>Lythraceae</taxon>
        <taxon>Punica</taxon>
    </lineage>
</organism>
<dbReference type="Pfam" id="PF00646">
    <property type="entry name" value="F-box"/>
    <property type="match status" value="1"/>
</dbReference>